<sequence length="593" mass="63651">MGSVSRARRDASSERAGWRRRARHALWAVLAALAVGVAAAAQDGGPRYDLMIVDGLVYDGLGTRPRAADLAIRGDRIAAIGDLDPRDAAHTIDAEGLAVAPGFINMLSWATRSLIQDGRALSDLAQGITLEVFGEGWSMGPLNDRLKASIVARQGDIRFDVTWDSLGGYLEMLERRGVAPNVASFVGATTVRRHVIGDADRAPTPAELDAMRALVDQAMREGAMGVGASLIYAPAFYADTDELIALVEVAARHGGSYISHLRSEGDRLLEALDELIAIAEATGAGAEVYHLKAAGRANWPKLDQAIARIEAARARGLDIRANIYTYSAGATGLDAAMPPWVQEGGHDAWVARLKDPETRARVIAHMRTPSEDWENLYRATGDPEKVLFAGFKNPDLKPLTGKTLAEVMAARGTSAEDTMIDLVIEDDSRVSTIYFMMSPDNLDKKIALPWVAFGSDAGAPAPEGVFLRSATHPRAYGNVARLLGRYVRERGLIPLEEAIRRLTSMPAANLKIADRGRLAPGAYADVVVFDPDRVIDRASFANPHRLATGVLHVLVNGTVAFRDGLPTGALPGRVVRGPGWRGRPAPSPDDHDG</sequence>
<proteinExistence type="predicted"/>
<keyword evidence="4" id="KW-1185">Reference proteome</keyword>
<dbReference type="InParanoid" id="A0A4R2PQS2"/>
<organism evidence="3 4">
    <name type="scientific">Rhodothalassium salexigens DSM 2132</name>
    <dbReference type="NCBI Taxonomy" id="1188247"/>
    <lineage>
        <taxon>Bacteria</taxon>
        <taxon>Pseudomonadati</taxon>
        <taxon>Pseudomonadota</taxon>
        <taxon>Alphaproteobacteria</taxon>
        <taxon>Rhodothalassiales</taxon>
        <taxon>Rhodothalassiaceae</taxon>
        <taxon>Rhodothalassium</taxon>
    </lineage>
</organism>
<evidence type="ECO:0000313" key="4">
    <source>
        <dbReference type="Proteomes" id="UP000295399"/>
    </source>
</evidence>
<dbReference type="PANTHER" id="PTHR11647">
    <property type="entry name" value="HYDRANTOINASE/DIHYDROPYRIMIDINASE FAMILY MEMBER"/>
    <property type="match status" value="1"/>
</dbReference>
<dbReference type="GO" id="GO:0016810">
    <property type="term" value="F:hydrolase activity, acting on carbon-nitrogen (but not peptide) bonds"/>
    <property type="evidence" value="ECO:0007669"/>
    <property type="project" value="InterPro"/>
</dbReference>
<evidence type="ECO:0000259" key="2">
    <source>
        <dbReference type="Pfam" id="PF07969"/>
    </source>
</evidence>
<dbReference type="PANTHER" id="PTHR11647:SF1">
    <property type="entry name" value="COLLAPSIN RESPONSE MEDIATOR PROTEIN"/>
    <property type="match status" value="1"/>
</dbReference>
<accession>A0A4R2PQS2</accession>
<dbReference type="Pfam" id="PF07969">
    <property type="entry name" value="Amidohydro_3"/>
    <property type="match status" value="1"/>
</dbReference>
<feature type="region of interest" description="Disordered" evidence="1">
    <location>
        <begin position="572"/>
        <end position="593"/>
    </location>
</feature>
<evidence type="ECO:0000256" key="1">
    <source>
        <dbReference type="SAM" id="MobiDB-lite"/>
    </source>
</evidence>
<feature type="domain" description="Amidohydrolase 3" evidence="2">
    <location>
        <begin position="91"/>
        <end position="560"/>
    </location>
</feature>
<dbReference type="RefSeq" id="WP_132706433.1">
    <property type="nucleotide sequence ID" value="NZ_JACIGF010000001.1"/>
</dbReference>
<dbReference type="InterPro" id="IPR032466">
    <property type="entry name" value="Metal_Hydrolase"/>
</dbReference>
<reference evidence="3 4" key="1">
    <citation type="submission" date="2019-03" db="EMBL/GenBank/DDBJ databases">
        <title>Genomic Encyclopedia of Type Strains, Phase IV (KMG-IV): sequencing the most valuable type-strain genomes for metagenomic binning, comparative biology and taxonomic classification.</title>
        <authorList>
            <person name="Goeker M."/>
        </authorList>
    </citation>
    <scope>NUCLEOTIDE SEQUENCE [LARGE SCALE GENOMIC DNA]</scope>
    <source>
        <strain evidence="3 4">DSM 2132</strain>
    </source>
</reference>
<dbReference type="EMBL" id="SLXO01000001">
    <property type="protein sequence ID" value="TCP38173.1"/>
    <property type="molecule type" value="Genomic_DNA"/>
</dbReference>
<dbReference type="InterPro" id="IPR050378">
    <property type="entry name" value="Metallo-dep_Hydrolases_sf"/>
</dbReference>
<comment type="caution">
    <text evidence="3">The sequence shown here is derived from an EMBL/GenBank/DDBJ whole genome shotgun (WGS) entry which is preliminary data.</text>
</comment>
<dbReference type="SUPFAM" id="SSF51338">
    <property type="entry name" value="Composite domain of metallo-dependent hydrolases"/>
    <property type="match status" value="1"/>
</dbReference>
<dbReference type="Gene3D" id="3.20.20.140">
    <property type="entry name" value="Metal-dependent hydrolases"/>
    <property type="match status" value="3"/>
</dbReference>
<dbReference type="InterPro" id="IPR011059">
    <property type="entry name" value="Metal-dep_hydrolase_composite"/>
</dbReference>
<dbReference type="Proteomes" id="UP000295399">
    <property type="component" value="Unassembled WGS sequence"/>
</dbReference>
<evidence type="ECO:0000313" key="3">
    <source>
        <dbReference type="EMBL" id="TCP38173.1"/>
    </source>
</evidence>
<protein>
    <submittedName>
        <fullName evidence="3">N-acyl-D-amino-acid deacylase</fullName>
    </submittedName>
</protein>
<dbReference type="CDD" id="cd01297">
    <property type="entry name" value="D-aminoacylase"/>
    <property type="match status" value="1"/>
</dbReference>
<dbReference type="InterPro" id="IPR013108">
    <property type="entry name" value="Amidohydro_3"/>
</dbReference>
<gene>
    <name evidence="3" type="ORF">EV659_10169</name>
</gene>
<dbReference type="OrthoDB" id="9766983at2"/>
<feature type="compositionally biased region" description="Low complexity" evidence="1">
    <location>
        <begin position="572"/>
        <end position="584"/>
    </location>
</feature>
<dbReference type="SUPFAM" id="SSF51556">
    <property type="entry name" value="Metallo-dependent hydrolases"/>
    <property type="match status" value="1"/>
</dbReference>
<dbReference type="AlphaFoldDB" id="A0A4R2PQS2"/>
<name>A0A4R2PQS2_RHOSA</name>